<dbReference type="GeneID" id="84211927"/>
<reference evidence="1 2" key="1">
    <citation type="submission" date="2013-02" db="EMBL/GenBank/DDBJ databases">
        <title>The Genome Sequence of Acinetobacter gerneri CIP 107464.</title>
        <authorList>
            <consortium name="The Broad Institute Genome Sequencing Platform"/>
            <consortium name="The Broad Institute Genome Sequencing Center for Infectious Disease"/>
            <person name="Cerqueira G."/>
            <person name="Feldgarden M."/>
            <person name="Courvalin P."/>
            <person name="Perichon B."/>
            <person name="Grillot-Courvalin C."/>
            <person name="Clermont D."/>
            <person name="Rocha E."/>
            <person name="Yoon E.-J."/>
            <person name="Nemec A."/>
            <person name="Walker B."/>
            <person name="Young S.K."/>
            <person name="Zeng Q."/>
            <person name="Gargeya S."/>
            <person name="Fitzgerald M."/>
            <person name="Haas B."/>
            <person name="Abouelleil A."/>
            <person name="Alvarado L."/>
            <person name="Arachchi H.M."/>
            <person name="Berlin A.M."/>
            <person name="Chapman S.B."/>
            <person name="Dewar J."/>
            <person name="Goldberg J."/>
            <person name="Griggs A."/>
            <person name="Gujja S."/>
            <person name="Hansen M."/>
            <person name="Howarth C."/>
            <person name="Imamovic A."/>
            <person name="Larimer J."/>
            <person name="McCowan C."/>
            <person name="Murphy C."/>
            <person name="Neiman D."/>
            <person name="Pearson M."/>
            <person name="Priest M."/>
            <person name="Roberts A."/>
            <person name="Saif S."/>
            <person name="Shea T."/>
            <person name="Sisk P."/>
            <person name="Sykes S."/>
            <person name="Wortman J."/>
            <person name="Nusbaum C."/>
            <person name="Birren B."/>
        </authorList>
    </citation>
    <scope>NUCLEOTIDE SEQUENCE [LARGE SCALE GENOMIC DNA]</scope>
    <source>
        <strain evidence="1 2">CIP 107464</strain>
    </source>
</reference>
<dbReference type="Proteomes" id="UP000013117">
    <property type="component" value="Unassembled WGS sequence"/>
</dbReference>
<dbReference type="EMBL" id="APPN01000052">
    <property type="protein sequence ID" value="ENV34804.1"/>
    <property type="molecule type" value="Genomic_DNA"/>
</dbReference>
<dbReference type="AlphaFoldDB" id="N8ZM32"/>
<proteinExistence type="predicted"/>
<dbReference type="PATRIC" id="fig|1120926.3.peg.1070"/>
<dbReference type="eggNOG" id="ENOG5031I71">
    <property type="taxonomic scope" value="Bacteria"/>
</dbReference>
<dbReference type="STRING" id="202952.GCA_000747725_02027"/>
<organism evidence="1 2">
    <name type="scientific">Acinetobacter gerneri DSM 14967 = CIP 107464 = MTCC 9824</name>
    <dbReference type="NCBI Taxonomy" id="1120926"/>
    <lineage>
        <taxon>Bacteria</taxon>
        <taxon>Pseudomonadati</taxon>
        <taxon>Pseudomonadota</taxon>
        <taxon>Gammaproteobacteria</taxon>
        <taxon>Moraxellales</taxon>
        <taxon>Moraxellaceae</taxon>
        <taxon>Acinetobacter</taxon>
    </lineage>
</organism>
<accession>N8ZM32</accession>
<gene>
    <name evidence="1" type="ORF">F960_01112</name>
</gene>
<evidence type="ECO:0000313" key="1">
    <source>
        <dbReference type="EMBL" id="ENV34804.1"/>
    </source>
</evidence>
<protein>
    <submittedName>
        <fullName evidence="1">Uncharacterized protein</fullName>
    </submittedName>
</protein>
<sequence length="51" mass="5954">MKDQKHKSEMIRSIENLQLPQHLITALDDAQQAKTVIQAISQLQVMTEKWH</sequence>
<name>N8ZM32_9GAMM</name>
<evidence type="ECO:0000313" key="2">
    <source>
        <dbReference type="Proteomes" id="UP000013117"/>
    </source>
</evidence>
<keyword evidence="2" id="KW-1185">Reference proteome</keyword>
<dbReference type="RefSeq" id="WP_004858610.1">
    <property type="nucleotide sequence ID" value="NZ_ASYY01000003.1"/>
</dbReference>
<comment type="caution">
    <text evidence="1">The sequence shown here is derived from an EMBL/GenBank/DDBJ whole genome shotgun (WGS) entry which is preliminary data.</text>
</comment>
<dbReference type="HOGENOM" id="CLU_214700_0_0_6"/>